<sequence length="527" mass="59867">MNRKTFSNGPAKSDDARQQKKLLQTLKHQISQLSQFLIRLSKHYEGVSPELDKELQVLRSHLGGQSNFALVDVSIGKLTGLILQNSDAMRKYASKTLSVLENSVRALQENPAVQPDVLADAQQLLRTLQQDGSSVTTSLPLFERALALYKDALGNVPRQQHVSHSTQPAAPEQERINAKLHNAIAMELQELIGQLSVSNKNDKQLNDIQLQLIKGIDHEALLECCLVIIRAIIRDVVKERKHAEKFVAGLHSSLHKVNQTVGQSLEDAEAHYASKSEANTAIREQLQNIEKAVDESSNLDDLKRRATEHLSHMSSALDDRQNADQEEQRMLIGLLEEMKNQLSQLERETAEYKHRLLEQKYHSHHDPLTQVPNRTAYNERMEMEFRRWQRHKGDLCLAVIDVDHFKGINDNYGHAAGDKTLQVIAQNISRCLRSTDFLARWGGEEFVIIFPNTPLQDVQKPLETIRRHIERIPFKFKEKKVTITVSIGSTYFRQGDDIASVFERADRLLYDAKNGGRNQCKIEEVAS</sequence>
<evidence type="ECO:0000256" key="3">
    <source>
        <dbReference type="SAM" id="Coils"/>
    </source>
</evidence>
<dbReference type="InterPro" id="IPR050469">
    <property type="entry name" value="Diguanylate_Cyclase"/>
</dbReference>
<dbReference type="EC" id="2.7.7.65" evidence="1"/>
<dbReference type="SMART" id="SM00267">
    <property type="entry name" value="GGDEF"/>
    <property type="match status" value="1"/>
</dbReference>
<dbReference type="EMBL" id="JAJEWP010000001">
    <property type="protein sequence ID" value="MCC2614834.1"/>
    <property type="molecule type" value="Genomic_DNA"/>
</dbReference>
<dbReference type="PANTHER" id="PTHR45138">
    <property type="entry name" value="REGULATORY COMPONENTS OF SENSORY TRANSDUCTION SYSTEM"/>
    <property type="match status" value="1"/>
</dbReference>
<comment type="caution">
    <text evidence="5">The sequence shown here is derived from an EMBL/GenBank/DDBJ whole genome shotgun (WGS) entry which is preliminary data.</text>
</comment>
<keyword evidence="5" id="KW-0808">Transferase</keyword>
<dbReference type="Pfam" id="PF20975">
    <property type="entry name" value="DGCcoil"/>
    <property type="match status" value="1"/>
</dbReference>
<evidence type="ECO:0000256" key="1">
    <source>
        <dbReference type="ARBA" id="ARBA00012528"/>
    </source>
</evidence>
<feature type="coiled-coil region" evidence="3">
    <location>
        <begin position="328"/>
        <end position="355"/>
    </location>
</feature>
<proteinExistence type="predicted"/>
<dbReference type="InterPro" id="IPR029787">
    <property type="entry name" value="Nucleotide_cyclase"/>
</dbReference>
<dbReference type="Gene3D" id="3.30.70.270">
    <property type="match status" value="1"/>
</dbReference>
<evidence type="ECO:0000259" key="4">
    <source>
        <dbReference type="PROSITE" id="PS50887"/>
    </source>
</evidence>
<dbReference type="NCBIfam" id="TIGR00254">
    <property type="entry name" value="GGDEF"/>
    <property type="match status" value="1"/>
</dbReference>
<dbReference type="InterPro" id="IPR043128">
    <property type="entry name" value="Rev_trsase/Diguanyl_cyclase"/>
</dbReference>
<dbReference type="PROSITE" id="PS50887">
    <property type="entry name" value="GGDEF"/>
    <property type="match status" value="1"/>
</dbReference>
<dbReference type="InterPro" id="IPR000160">
    <property type="entry name" value="GGDEF_dom"/>
</dbReference>
<keyword evidence="5" id="KW-0548">Nucleotidyltransferase</keyword>
<accession>A0ABS8G2M5</accession>
<comment type="catalytic activity">
    <reaction evidence="2">
        <text>2 GTP = 3',3'-c-di-GMP + 2 diphosphate</text>
        <dbReference type="Rhea" id="RHEA:24898"/>
        <dbReference type="ChEBI" id="CHEBI:33019"/>
        <dbReference type="ChEBI" id="CHEBI:37565"/>
        <dbReference type="ChEBI" id="CHEBI:58805"/>
        <dbReference type="EC" id="2.7.7.65"/>
    </reaction>
</comment>
<dbReference type="PANTHER" id="PTHR45138:SF9">
    <property type="entry name" value="DIGUANYLATE CYCLASE DGCM-RELATED"/>
    <property type="match status" value="1"/>
</dbReference>
<dbReference type="SUPFAM" id="SSF55073">
    <property type="entry name" value="Nucleotide cyclase"/>
    <property type="match status" value="1"/>
</dbReference>
<evidence type="ECO:0000313" key="6">
    <source>
        <dbReference type="Proteomes" id="UP001520878"/>
    </source>
</evidence>
<feature type="domain" description="GGDEF" evidence="4">
    <location>
        <begin position="393"/>
        <end position="525"/>
    </location>
</feature>
<dbReference type="Pfam" id="PF00990">
    <property type="entry name" value="GGDEF"/>
    <property type="match status" value="1"/>
</dbReference>
<keyword evidence="6" id="KW-1185">Reference proteome</keyword>
<dbReference type="InterPro" id="IPR048516">
    <property type="entry name" value="DGCcoil"/>
</dbReference>
<organism evidence="5 6">
    <name type="scientific">Fluctibacter halophilus</name>
    <dbReference type="NCBI Taxonomy" id="226011"/>
    <lineage>
        <taxon>Bacteria</taxon>
        <taxon>Pseudomonadati</taxon>
        <taxon>Pseudomonadota</taxon>
        <taxon>Gammaproteobacteria</taxon>
        <taxon>Alteromonadales</taxon>
        <taxon>Alteromonadaceae</taxon>
        <taxon>Fluctibacter</taxon>
    </lineage>
</organism>
<reference evidence="5 6" key="1">
    <citation type="submission" date="2021-10" db="EMBL/GenBank/DDBJ databases">
        <title>Draft genome of Aestuariibacter halophilus JC2043.</title>
        <authorList>
            <person name="Emsley S.A."/>
            <person name="Pfannmuller K.M."/>
            <person name="Ushijima B."/>
            <person name="Saw J.H."/>
            <person name="Videau P."/>
        </authorList>
    </citation>
    <scope>NUCLEOTIDE SEQUENCE [LARGE SCALE GENOMIC DNA]</scope>
    <source>
        <strain evidence="5 6">JC2043</strain>
    </source>
</reference>
<dbReference type="CDD" id="cd01949">
    <property type="entry name" value="GGDEF"/>
    <property type="match status" value="1"/>
</dbReference>
<dbReference type="GO" id="GO:0052621">
    <property type="term" value="F:diguanylate cyclase activity"/>
    <property type="evidence" value="ECO:0007669"/>
    <property type="project" value="UniProtKB-EC"/>
</dbReference>
<dbReference type="Proteomes" id="UP001520878">
    <property type="component" value="Unassembled WGS sequence"/>
</dbReference>
<protein>
    <recommendedName>
        <fullName evidence="1">diguanylate cyclase</fullName>
        <ecNumber evidence="1">2.7.7.65</ecNumber>
    </recommendedName>
</protein>
<evidence type="ECO:0000313" key="5">
    <source>
        <dbReference type="EMBL" id="MCC2614834.1"/>
    </source>
</evidence>
<evidence type="ECO:0000256" key="2">
    <source>
        <dbReference type="ARBA" id="ARBA00034247"/>
    </source>
</evidence>
<name>A0ABS8G2M5_9ALTE</name>
<dbReference type="RefSeq" id="WP_229156749.1">
    <property type="nucleotide sequence ID" value="NZ_JAJEWP010000001.1"/>
</dbReference>
<keyword evidence="3" id="KW-0175">Coiled coil</keyword>
<gene>
    <name evidence="5" type="ORF">LJ739_01100</name>
</gene>